<accession>A0A0F6SJ22</accession>
<dbReference type="Proteomes" id="UP000202958">
    <property type="component" value="Segment"/>
</dbReference>
<evidence type="ECO:0000313" key="2">
    <source>
        <dbReference type="Proteomes" id="UP000202958"/>
    </source>
</evidence>
<dbReference type="EMBL" id="KR052482">
    <property type="protein sequence ID" value="AKF13448.1"/>
    <property type="molecule type" value="Genomic_DNA"/>
</dbReference>
<evidence type="ECO:0000313" key="1">
    <source>
        <dbReference type="EMBL" id="AKF13448.1"/>
    </source>
</evidence>
<dbReference type="KEGG" id="vg:26638919"/>
<proteinExistence type="predicted"/>
<dbReference type="GeneID" id="26638919"/>
<name>A0A0F6SJ22_9CAUD</name>
<dbReference type="RefSeq" id="YP_009212425.1">
    <property type="nucleotide sequence ID" value="NC_028945.1"/>
</dbReference>
<reference evidence="1 2" key="1">
    <citation type="submission" date="2015-04" db="EMBL/GenBank/DDBJ databases">
        <authorList>
            <person name="Hodson T.S."/>
            <person name="Hyde J.R."/>
            <person name="Schouten J.T."/>
            <person name="Crockett J.T."/>
            <person name="Smith T.A."/>
            <person name="Merrill B.D."/>
            <person name="Crook M.B."/>
            <person name="Griffitts J.S."/>
            <person name="Burnett S.H."/>
            <person name="Grose J.H."/>
            <person name="Breakwell D.P."/>
        </authorList>
    </citation>
    <scope>NUCLEOTIDE SEQUENCE [LARGE SCALE GENOMIC DNA]</scope>
</reference>
<sequence>MVVNTRYPFGALETRAETKVPYPDDPIEKPDVTTIRDTRYFVPRT</sequence>
<organism evidence="1 2">
    <name type="scientific">Sinorhizobium phage phiN3</name>
    <dbReference type="NCBI Taxonomy" id="1647405"/>
    <lineage>
        <taxon>Viruses</taxon>
        <taxon>Duplodnaviria</taxon>
        <taxon>Heunggongvirae</taxon>
        <taxon>Uroviricota</taxon>
        <taxon>Caudoviricetes</taxon>
        <taxon>Emdodecavirus</taxon>
        <taxon>Emdodecavirus N3</taxon>
    </lineage>
</organism>
<protein>
    <submittedName>
        <fullName evidence="1">Uncharacterized protein</fullName>
    </submittedName>
</protein>
<gene>
    <name evidence="1" type="ORF">PHIN3_185</name>
</gene>
<keyword evidence="2" id="KW-1185">Reference proteome</keyword>